<accession>A0A1G9KHB8</accession>
<feature type="domain" description="PA14" evidence="2">
    <location>
        <begin position="249"/>
        <end position="402"/>
    </location>
</feature>
<dbReference type="GO" id="GO:0016787">
    <property type="term" value="F:hydrolase activity"/>
    <property type="evidence" value="ECO:0007669"/>
    <property type="project" value="InterPro"/>
</dbReference>
<dbReference type="InterPro" id="IPR037524">
    <property type="entry name" value="PA14/GLEYA"/>
</dbReference>
<dbReference type="EMBL" id="FNFO01000006">
    <property type="protein sequence ID" value="SDL48986.1"/>
    <property type="molecule type" value="Genomic_DNA"/>
</dbReference>
<dbReference type="InterPro" id="IPR010496">
    <property type="entry name" value="AL/BT2_dom"/>
</dbReference>
<gene>
    <name evidence="3" type="ORF">SAMN05421823_106158</name>
</gene>
<dbReference type="OrthoDB" id="938897at2"/>
<proteinExistence type="predicted"/>
<evidence type="ECO:0000256" key="1">
    <source>
        <dbReference type="SAM" id="SignalP"/>
    </source>
</evidence>
<keyword evidence="1" id="KW-0732">Signal</keyword>
<dbReference type="AlphaFoldDB" id="A0A1G9KHB8"/>
<evidence type="ECO:0000313" key="4">
    <source>
        <dbReference type="Proteomes" id="UP000198510"/>
    </source>
</evidence>
<dbReference type="STRING" id="1075417.SAMN05421823_106158"/>
<feature type="chain" id="PRO_5011770359" description="PA14 domain-containing protein" evidence="1">
    <location>
        <begin position="23"/>
        <end position="626"/>
    </location>
</feature>
<organism evidence="3 4">
    <name type="scientific">Catalinimonas alkaloidigena</name>
    <dbReference type="NCBI Taxonomy" id="1075417"/>
    <lineage>
        <taxon>Bacteria</taxon>
        <taxon>Pseudomonadati</taxon>
        <taxon>Bacteroidota</taxon>
        <taxon>Cytophagia</taxon>
        <taxon>Cytophagales</taxon>
        <taxon>Catalimonadaceae</taxon>
        <taxon>Catalinimonas</taxon>
    </lineage>
</organism>
<dbReference type="RefSeq" id="WP_089683871.1">
    <property type="nucleotide sequence ID" value="NZ_FNFO01000006.1"/>
</dbReference>
<dbReference type="Proteomes" id="UP000198510">
    <property type="component" value="Unassembled WGS sequence"/>
</dbReference>
<dbReference type="Pfam" id="PF06439">
    <property type="entry name" value="3keto-disac_hyd"/>
    <property type="match status" value="1"/>
</dbReference>
<evidence type="ECO:0000313" key="3">
    <source>
        <dbReference type="EMBL" id="SDL48986.1"/>
    </source>
</evidence>
<dbReference type="Gene3D" id="2.60.120.560">
    <property type="entry name" value="Exo-inulinase, domain 1"/>
    <property type="match status" value="1"/>
</dbReference>
<feature type="signal peptide" evidence="1">
    <location>
        <begin position="1"/>
        <end position="22"/>
    </location>
</feature>
<keyword evidence="4" id="KW-1185">Reference proteome</keyword>
<evidence type="ECO:0000259" key="2">
    <source>
        <dbReference type="PROSITE" id="PS51820"/>
    </source>
</evidence>
<name>A0A1G9KHB8_9BACT</name>
<protein>
    <recommendedName>
        <fullName evidence="2">PA14 domain-containing protein</fullName>
    </recommendedName>
</protein>
<dbReference type="PROSITE" id="PS51820">
    <property type="entry name" value="PA14"/>
    <property type="match status" value="1"/>
</dbReference>
<reference evidence="3 4" key="1">
    <citation type="submission" date="2016-10" db="EMBL/GenBank/DDBJ databases">
        <authorList>
            <person name="de Groot N.N."/>
        </authorList>
    </citation>
    <scope>NUCLEOTIDE SEQUENCE [LARGE SCALE GENOMIC DNA]</scope>
    <source>
        <strain evidence="3 4">DSM 25186</strain>
    </source>
</reference>
<sequence>MIRRTYFSFGLYLLLLSGGAFAQTPEIPYTPLNLQNFNDFRPVGKNWKIVGNVFYDLREGGKGKTERGTGVAVNAPTEKQRDHLMTQMEHGDLDLELDFMMDKGSNAGVYLQGRYEVQLFDSWGVQNPTAADCGAIYERWDEGRPSGRKGYEGHAPAQNVSKAPGLWQRYRILFRAPRFDAQGNKTENARFVKVIHNGVTIHENVEVTGPTRSAAFEDEQPTGPLMIQGDHGPVAIRNLRYKAYGTEPVTLKGMKLSTYDGEGFKSIAQMVAQKPKAQQDIPFLEHAASGSKENFGGKIAGTLHLPTSGTYVLSLNLKWLPPEVNLERLNGAGQLKIDGKEVLSLDGSEGGTALTTLDLQSGDHPLELAYYKNFGFWYARSTDITLAVEGPGVPYTILNAPVRAAEPVGEIEVEPAGRPTMLRSFMNHNGTKRTHVISVGEPGGANYAMDLQYGELLQFWRGDFLETTLMWYGRGETQLAVPQGSVIELAGQPSVAMLADQNATWPDSNDTYKYLGYDVTKAGRPVFKYALDNAEIHESFEPADDGKKLVHALEVTGGGDGLPLWCRLSEGKTITKLPNGLYAVNDKEYFIEIQGSETPVLRTTARNTQELLLPIKGGPVKYAIVW</sequence>